<dbReference type="OrthoDB" id="2614246at2"/>
<dbReference type="EMBL" id="CP002780">
    <property type="protein sequence ID" value="AEG60032.1"/>
    <property type="molecule type" value="Genomic_DNA"/>
</dbReference>
<dbReference type="InterPro" id="IPR052411">
    <property type="entry name" value="c-mor_Regulatory_Protein"/>
</dbReference>
<name>F6DTH0_DESRL</name>
<accession>F6DTH0</accession>
<dbReference type="Gene3D" id="1.10.10.60">
    <property type="entry name" value="Homeodomain-like"/>
    <property type="match status" value="1"/>
</dbReference>
<evidence type="ECO:0000259" key="1">
    <source>
        <dbReference type="Pfam" id="PF08765"/>
    </source>
</evidence>
<dbReference type="SUPFAM" id="SSF46689">
    <property type="entry name" value="Homeodomain-like"/>
    <property type="match status" value="1"/>
</dbReference>
<protein>
    <submittedName>
        <fullName evidence="2">Mor transcription activator domain protein</fullName>
    </submittedName>
</protein>
<gene>
    <name evidence="2" type="ordered locus">Desru_1768</name>
</gene>
<dbReference type="Pfam" id="PF08765">
    <property type="entry name" value="Mor"/>
    <property type="match status" value="1"/>
</dbReference>
<organism evidence="2 3">
    <name type="scientific">Desulforamulus ruminis (strain ATCC 23193 / DSM 2154 / NCIMB 8452 / DL)</name>
    <name type="common">Desulfotomaculum ruminis</name>
    <dbReference type="NCBI Taxonomy" id="696281"/>
    <lineage>
        <taxon>Bacteria</taxon>
        <taxon>Bacillati</taxon>
        <taxon>Bacillota</taxon>
        <taxon>Clostridia</taxon>
        <taxon>Eubacteriales</taxon>
        <taxon>Peptococcaceae</taxon>
        <taxon>Desulforamulus</taxon>
    </lineage>
</organism>
<dbReference type="InterPro" id="IPR009057">
    <property type="entry name" value="Homeodomain-like_sf"/>
</dbReference>
<evidence type="ECO:0000313" key="2">
    <source>
        <dbReference type="EMBL" id="AEG60032.1"/>
    </source>
</evidence>
<dbReference type="HOGENOM" id="CLU_141450_3_1_9"/>
<reference evidence="2 3" key="2">
    <citation type="journal article" date="2012" name="Stand. Genomic Sci.">
        <title>Complete genome sequence of the sulfate-reducing firmicute Desulfotomaculum ruminis type strain (DL(T)).</title>
        <authorList>
            <person name="Spring S."/>
            <person name="Visser M."/>
            <person name="Lu M."/>
            <person name="Copeland A."/>
            <person name="Lapidus A."/>
            <person name="Lucas S."/>
            <person name="Cheng J.F."/>
            <person name="Han C."/>
            <person name="Tapia R."/>
            <person name="Goodwin L.A."/>
            <person name="Pitluck S."/>
            <person name="Ivanova N."/>
            <person name="Land M."/>
            <person name="Hauser L."/>
            <person name="Larimer F."/>
            <person name="Rohde M."/>
            <person name="Goker M."/>
            <person name="Detter J.C."/>
            <person name="Kyrpides N.C."/>
            <person name="Woyke T."/>
            <person name="Schaap P.J."/>
            <person name="Plugge C.M."/>
            <person name="Muyzer G."/>
            <person name="Kuever J."/>
            <person name="Pereira I.A."/>
            <person name="Parshina S.N."/>
            <person name="Bernier-Latmani R."/>
            <person name="Stams A.J."/>
            <person name="Klenk H.P."/>
        </authorList>
    </citation>
    <scope>NUCLEOTIDE SEQUENCE [LARGE SCALE GENOMIC DNA]</scope>
    <source>
        <strain evidence="3">ATCC 23193 / DSM 2154 / NCIB 8452 / DL</strain>
    </source>
</reference>
<dbReference type="eggNOG" id="COG5566">
    <property type="taxonomic scope" value="Bacteria"/>
</dbReference>
<dbReference type="Proteomes" id="UP000009234">
    <property type="component" value="Chromosome"/>
</dbReference>
<proteinExistence type="predicted"/>
<dbReference type="PANTHER" id="PTHR37812:SF1">
    <property type="entry name" value="MU-LIKE PROPHAGE FLUMU PROTEIN C"/>
    <property type="match status" value="1"/>
</dbReference>
<feature type="domain" description="Mor transcription activator" evidence="1">
    <location>
        <begin position="21"/>
        <end position="88"/>
    </location>
</feature>
<dbReference type="AlphaFoldDB" id="F6DTH0"/>
<dbReference type="KEGG" id="dru:Desru_1768"/>
<keyword evidence="3" id="KW-1185">Reference proteome</keyword>
<dbReference type="InterPro" id="IPR014875">
    <property type="entry name" value="Mor_transcription_activator"/>
</dbReference>
<dbReference type="STRING" id="696281.Desru_1768"/>
<evidence type="ECO:0000313" key="3">
    <source>
        <dbReference type="Proteomes" id="UP000009234"/>
    </source>
</evidence>
<dbReference type="PANTHER" id="PTHR37812">
    <property type="entry name" value="MU-LIKE PROPHAGE FLUMU PROTEIN C"/>
    <property type="match status" value="1"/>
</dbReference>
<sequence length="109" mass="12496">MEMRWENDIMAEDLPEPYSRIVEWVGLENTLKLASELGGRYVYFPKKDVMVRAARDRAICREFTGYNLADLAKKYDLTDNRIREILAEGGMKPKSNPNQVTLLDIITGG</sequence>
<reference evidence="3" key="1">
    <citation type="submission" date="2011-05" db="EMBL/GenBank/DDBJ databases">
        <title>Complete sequence of Desulfotomaculum ruminis DSM 2154.</title>
        <authorList>
            <person name="Lucas S."/>
            <person name="Copeland A."/>
            <person name="Lapidus A."/>
            <person name="Cheng J.-F."/>
            <person name="Goodwin L."/>
            <person name="Pitluck S."/>
            <person name="Lu M."/>
            <person name="Detter J.C."/>
            <person name="Han C."/>
            <person name="Tapia R."/>
            <person name="Land M."/>
            <person name="Hauser L."/>
            <person name="Kyrpides N."/>
            <person name="Ivanova N."/>
            <person name="Mikhailova N."/>
            <person name="Pagani I."/>
            <person name="Stams A.J.M."/>
            <person name="Plugge C.M."/>
            <person name="Muyzer G."/>
            <person name="Kuever J."/>
            <person name="Parshina S.N."/>
            <person name="Ivanova A.E."/>
            <person name="Nazina T.N."/>
            <person name="Brambilla E."/>
            <person name="Spring S."/>
            <person name="Klenk H.-P."/>
            <person name="Woyke T."/>
        </authorList>
    </citation>
    <scope>NUCLEOTIDE SEQUENCE [LARGE SCALE GENOMIC DNA]</scope>
    <source>
        <strain evidence="3">ATCC 23193 / DSM 2154 / NCIB 8452 / DL</strain>
    </source>
</reference>